<accession>A0ABV6L7B9</accession>
<keyword evidence="2" id="KW-0680">Restriction system</keyword>
<dbReference type="PANTHER" id="PTHR30408">
    <property type="entry name" value="TYPE-1 RESTRICTION ENZYME ECOKI SPECIFICITY PROTEIN"/>
    <property type="match status" value="1"/>
</dbReference>
<evidence type="ECO:0000256" key="3">
    <source>
        <dbReference type="ARBA" id="ARBA00023125"/>
    </source>
</evidence>
<dbReference type="Gene3D" id="1.10.287.1120">
    <property type="entry name" value="Bipartite methylase S protein"/>
    <property type="match status" value="1"/>
</dbReference>
<feature type="domain" description="Type I restriction modification DNA specificity" evidence="4">
    <location>
        <begin position="6"/>
        <end position="178"/>
    </location>
</feature>
<gene>
    <name evidence="5" type="ORF">ACFFGT_14215</name>
</gene>
<dbReference type="Gene3D" id="3.90.220.20">
    <property type="entry name" value="DNA methylase specificity domains"/>
    <property type="match status" value="2"/>
</dbReference>
<evidence type="ECO:0000256" key="1">
    <source>
        <dbReference type="ARBA" id="ARBA00010923"/>
    </source>
</evidence>
<evidence type="ECO:0000259" key="4">
    <source>
        <dbReference type="Pfam" id="PF01420"/>
    </source>
</evidence>
<sequence length="407" mass="46929">MFRTSLKGISKAVTSGLTPLRSNAEFWKNGEISWLKTEQIGDRHIYETNEYISKKALEQTSIKIIPSDAITIAMYGEGRTRGSVSIIKKPMTTNQACCNLIIDDTKADYNYVYYFLKTQYNNLRALSSGVRKNLNSEDIKTFQISIPDLSAQQKIAKVLSILDDKIELNNRINDNLEQMAKAIYDYWFVQFDFPNEFNKPYKSSGGAMVYEDILKRQIPKGWEVKSLLDIANFVNGLACQKYRPVDDNFLPVIKIREMNDGISQNTEKVRKDIPSKYIINDGDLLFSWSASLDVKIWSEGIGGLNQHIFKVTSSTYPQTYYYFELLNYLRHFKMMADLRKTTMGHITQEHLRDSKILVPSLYIINKLDEQLNPIFKKILVTKKQSQKLAALRDWLLPMLMNGQVTVK</sequence>
<keyword evidence="6" id="KW-1185">Reference proteome</keyword>
<dbReference type="EMBL" id="JBHLTS010000022">
    <property type="protein sequence ID" value="MFC0515369.1"/>
    <property type="molecule type" value="Genomic_DNA"/>
</dbReference>
<dbReference type="GO" id="GO:0016787">
    <property type="term" value="F:hydrolase activity"/>
    <property type="evidence" value="ECO:0007669"/>
    <property type="project" value="UniProtKB-KW"/>
</dbReference>
<reference evidence="5 6" key="1">
    <citation type="submission" date="2024-09" db="EMBL/GenBank/DDBJ databases">
        <authorList>
            <person name="Sun Q."/>
            <person name="Mori K."/>
        </authorList>
    </citation>
    <scope>NUCLEOTIDE SEQUENCE [LARGE SCALE GENOMIC DNA]</scope>
    <source>
        <strain evidence="5 6">NCAIM B.02415</strain>
    </source>
</reference>
<dbReference type="GO" id="GO:0004519">
    <property type="term" value="F:endonuclease activity"/>
    <property type="evidence" value="ECO:0007669"/>
    <property type="project" value="UniProtKB-KW"/>
</dbReference>
<proteinExistence type="inferred from homology"/>
<dbReference type="CDD" id="cd17500">
    <property type="entry name" value="RMtype1_S_MmaGORF2198P_TRD1-CR1_like"/>
    <property type="match status" value="1"/>
</dbReference>
<dbReference type="Pfam" id="PF01420">
    <property type="entry name" value="Methylase_S"/>
    <property type="match status" value="2"/>
</dbReference>
<dbReference type="InterPro" id="IPR044946">
    <property type="entry name" value="Restrct_endonuc_typeI_TRD_sf"/>
</dbReference>
<keyword evidence="5" id="KW-0378">Hydrolase</keyword>
<dbReference type="Proteomes" id="UP001589828">
    <property type="component" value="Unassembled WGS sequence"/>
</dbReference>
<organism evidence="5 6">
    <name type="scientific">Mucilaginibacter angelicae</name>
    <dbReference type="NCBI Taxonomy" id="869718"/>
    <lineage>
        <taxon>Bacteria</taxon>
        <taxon>Pseudomonadati</taxon>
        <taxon>Bacteroidota</taxon>
        <taxon>Sphingobacteriia</taxon>
        <taxon>Sphingobacteriales</taxon>
        <taxon>Sphingobacteriaceae</taxon>
        <taxon>Mucilaginibacter</taxon>
    </lineage>
</organism>
<dbReference type="PANTHER" id="PTHR30408:SF12">
    <property type="entry name" value="TYPE I RESTRICTION ENZYME MJAVIII SPECIFICITY SUBUNIT"/>
    <property type="match status" value="1"/>
</dbReference>
<dbReference type="EC" id="3.1.21.-" evidence="5"/>
<dbReference type="InterPro" id="IPR052021">
    <property type="entry name" value="Type-I_RS_S_subunit"/>
</dbReference>
<protein>
    <submittedName>
        <fullName evidence="5">Restriction endonuclease subunit S</fullName>
        <ecNumber evidence="5">3.1.21.-</ecNumber>
    </submittedName>
</protein>
<dbReference type="InterPro" id="IPR000055">
    <property type="entry name" value="Restrct_endonuc_typeI_TRD"/>
</dbReference>
<comment type="similarity">
    <text evidence="1">Belongs to the type-I restriction system S methylase family.</text>
</comment>
<dbReference type="RefSeq" id="WP_377023203.1">
    <property type="nucleotide sequence ID" value="NZ_JBHLTS010000022.1"/>
</dbReference>
<name>A0ABV6L7B9_9SPHI</name>
<comment type="caution">
    <text evidence="5">The sequence shown here is derived from an EMBL/GenBank/DDBJ whole genome shotgun (WGS) entry which is preliminary data.</text>
</comment>
<keyword evidence="5" id="KW-0255">Endonuclease</keyword>
<keyword evidence="5" id="KW-0540">Nuclease</keyword>
<evidence type="ECO:0000256" key="2">
    <source>
        <dbReference type="ARBA" id="ARBA00022747"/>
    </source>
</evidence>
<dbReference type="SUPFAM" id="SSF116734">
    <property type="entry name" value="DNA methylase specificity domain"/>
    <property type="match status" value="2"/>
</dbReference>
<feature type="domain" description="Type I restriction modification DNA specificity" evidence="4">
    <location>
        <begin position="219"/>
        <end position="387"/>
    </location>
</feature>
<evidence type="ECO:0000313" key="6">
    <source>
        <dbReference type="Proteomes" id="UP001589828"/>
    </source>
</evidence>
<keyword evidence="3" id="KW-0238">DNA-binding</keyword>
<evidence type="ECO:0000313" key="5">
    <source>
        <dbReference type="EMBL" id="MFC0515369.1"/>
    </source>
</evidence>